<dbReference type="EMBL" id="CP096574">
    <property type="protein sequence ID" value="UPU34724.1"/>
    <property type="molecule type" value="Genomic_DNA"/>
</dbReference>
<organism evidence="1 2">
    <name type="scientific">Geomonas paludis</name>
    <dbReference type="NCBI Taxonomy" id="2740185"/>
    <lineage>
        <taxon>Bacteria</taxon>
        <taxon>Pseudomonadati</taxon>
        <taxon>Thermodesulfobacteriota</taxon>
        <taxon>Desulfuromonadia</taxon>
        <taxon>Geobacterales</taxon>
        <taxon>Geobacteraceae</taxon>
        <taxon>Geomonas</taxon>
    </lineage>
</organism>
<reference evidence="1" key="1">
    <citation type="submission" date="2022-04" db="EMBL/GenBank/DDBJ databases">
        <authorList>
            <person name="Liu G."/>
        </authorList>
    </citation>
    <scope>NUCLEOTIDE SEQUENCE</scope>
    <source>
        <strain evidence="1">RG22</strain>
    </source>
</reference>
<gene>
    <name evidence="1" type="ORF">M1B72_14865</name>
</gene>
<evidence type="ECO:0000313" key="1">
    <source>
        <dbReference type="EMBL" id="UPU34724.1"/>
    </source>
</evidence>
<proteinExistence type="predicted"/>
<accession>A0ABY4LAE4</accession>
<sequence>MRYIVYIDQKQISGVIDSLGGAKEFAADYTKNQPLLRIEGYQSNAPIMKWKYDPQDNDWVAVKGE</sequence>
<evidence type="ECO:0000313" key="2">
    <source>
        <dbReference type="Proteomes" id="UP000831485"/>
    </source>
</evidence>
<dbReference type="RefSeq" id="WP_248646416.1">
    <property type="nucleotide sequence ID" value="NZ_CP096574.1"/>
</dbReference>
<name>A0ABY4LAE4_9BACT</name>
<dbReference type="Proteomes" id="UP000831485">
    <property type="component" value="Chromosome"/>
</dbReference>
<keyword evidence="2" id="KW-1185">Reference proteome</keyword>
<protein>
    <submittedName>
        <fullName evidence="1">Uncharacterized protein</fullName>
    </submittedName>
</protein>